<reference evidence="1" key="1">
    <citation type="journal article" date="2021" name="Proc. Natl. Acad. Sci. U.S.A.">
        <title>A Catalog of Tens of Thousands of Viruses from Human Metagenomes Reveals Hidden Associations with Chronic Diseases.</title>
        <authorList>
            <person name="Tisza M.J."/>
            <person name="Buck C.B."/>
        </authorList>
    </citation>
    <scope>NUCLEOTIDE SEQUENCE</scope>
    <source>
        <strain evidence="1">CtUWs1</strain>
    </source>
</reference>
<name>A0A8S5QUL6_9CAUD</name>
<evidence type="ECO:0000313" key="1">
    <source>
        <dbReference type="EMBL" id="DAE22547.1"/>
    </source>
</evidence>
<sequence length="103" mass="11358">MASTKNEVPDFDALEGHEIFKPVDTLRPSQRLRLTAKVLPMVDDSDEFTDENMAVLADMTEFLEDNGYIADLDAWTRFFSTHGIEGAITLATAYAGEATGAKQ</sequence>
<protein>
    <submittedName>
        <fullName evidence="1">Uncharacterized protein</fullName>
    </submittedName>
</protein>
<proteinExistence type="predicted"/>
<accession>A0A8S5QUL6</accession>
<organism evidence="1">
    <name type="scientific">Siphoviridae sp. ctUWs1</name>
    <dbReference type="NCBI Taxonomy" id="2826352"/>
    <lineage>
        <taxon>Viruses</taxon>
        <taxon>Duplodnaviria</taxon>
        <taxon>Heunggongvirae</taxon>
        <taxon>Uroviricota</taxon>
        <taxon>Caudoviricetes</taxon>
    </lineage>
</organism>
<dbReference type="EMBL" id="BK015734">
    <property type="protein sequence ID" value="DAE22547.1"/>
    <property type="molecule type" value="Genomic_DNA"/>
</dbReference>